<feature type="transmembrane region" description="Helical" evidence="2">
    <location>
        <begin position="27"/>
        <end position="46"/>
    </location>
</feature>
<accession>A0A9W9JTF3</accession>
<evidence type="ECO:0000313" key="3">
    <source>
        <dbReference type="EMBL" id="KAJ5081135.1"/>
    </source>
</evidence>
<evidence type="ECO:0000256" key="1">
    <source>
        <dbReference type="SAM" id="MobiDB-lite"/>
    </source>
</evidence>
<gene>
    <name evidence="3" type="ORF">N7456_013373</name>
</gene>
<organism evidence="3 4">
    <name type="scientific">Penicillium angulare</name>
    <dbReference type="NCBI Taxonomy" id="116970"/>
    <lineage>
        <taxon>Eukaryota</taxon>
        <taxon>Fungi</taxon>
        <taxon>Dikarya</taxon>
        <taxon>Ascomycota</taxon>
        <taxon>Pezizomycotina</taxon>
        <taxon>Eurotiomycetes</taxon>
        <taxon>Eurotiomycetidae</taxon>
        <taxon>Eurotiales</taxon>
        <taxon>Aspergillaceae</taxon>
        <taxon>Penicillium</taxon>
    </lineage>
</organism>
<sequence>METKKAPVKPTAYPATMKSDSDDKGSLVVGLFILGGAITTMIYCGIRQLIETMPTYGVRDISSDQVKYMRGVRRRNLSWLWYDSRTEDTASEA</sequence>
<dbReference type="EMBL" id="JAPQKH010000011">
    <property type="protein sequence ID" value="KAJ5081135.1"/>
    <property type="molecule type" value="Genomic_DNA"/>
</dbReference>
<name>A0A9W9JTF3_9EURO</name>
<dbReference type="AlphaFoldDB" id="A0A9W9JTF3"/>
<keyword evidence="2" id="KW-1133">Transmembrane helix</keyword>
<evidence type="ECO:0000256" key="2">
    <source>
        <dbReference type="SAM" id="Phobius"/>
    </source>
</evidence>
<comment type="caution">
    <text evidence="3">The sequence shown here is derived from an EMBL/GenBank/DDBJ whole genome shotgun (WGS) entry which is preliminary data.</text>
</comment>
<evidence type="ECO:0000313" key="4">
    <source>
        <dbReference type="Proteomes" id="UP001149165"/>
    </source>
</evidence>
<keyword evidence="4" id="KW-1185">Reference proteome</keyword>
<dbReference type="Proteomes" id="UP001149165">
    <property type="component" value="Unassembled WGS sequence"/>
</dbReference>
<feature type="region of interest" description="Disordered" evidence="1">
    <location>
        <begin position="1"/>
        <end position="23"/>
    </location>
</feature>
<reference evidence="3" key="2">
    <citation type="journal article" date="2023" name="IMA Fungus">
        <title>Comparative genomic study of the Penicillium genus elucidates a diverse pangenome and 15 lateral gene transfer events.</title>
        <authorList>
            <person name="Petersen C."/>
            <person name="Sorensen T."/>
            <person name="Nielsen M.R."/>
            <person name="Sondergaard T.E."/>
            <person name="Sorensen J.L."/>
            <person name="Fitzpatrick D.A."/>
            <person name="Frisvad J.C."/>
            <person name="Nielsen K.L."/>
        </authorList>
    </citation>
    <scope>NUCLEOTIDE SEQUENCE</scope>
    <source>
        <strain evidence="3">IBT 30069</strain>
    </source>
</reference>
<reference evidence="3" key="1">
    <citation type="submission" date="2022-11" db="EMBL/GenBank/DDBJ databases">
        <authorList>
            <person name="Petersen C."/>
        </authorList>
    </citation>
    <scope>NUCLEOTIDE SEQUENCE</scope>
    <source>
        <strain evidence="3">IBT 30069</strain>
    </source>
</reference>
<dbReference type="OrthoDB" id="4249073at2759"/>
<protein>
    <submittedName>
        <fullName evidence="3">Uncharacterized protein</fullName>
    </submittedName>
</protein>
<proteinExistence type="predicted"/>
<keyword evidence="2" id="KW-0812">Transmembrane</keyword>
<keyword evidence="2" id="KW-0472">Membrane</keyword>